<dbReference type="Pfam" id="PF16220">
    <property type="entry name" value="DUF4880"/>
    <property type="match status" value="1"/>
</dbReference>
<keyword evidence="1 5" id="KW-0812">Transmembrane</keyword>
<dbReference type="InterPro" id="IPR032623">
    <property type="entry name" value="FecR_N"/>
</dbReference>
<feature type="domain" description="FecR protein" evidence="2">
    <location>
        <begin position="113"/>
        <end position="202"/>
    </location>
</feature>
<dbReference type="PANTHER" id="PTHR30273:SF2">
    <property type="entry name" value="PROTEIN FECR"/>
    <property type="match status" value="1"/>
</dbReference>
<keyword evidence="1" id="KW-1133">Transmembrane helix</keyword>
<dbReference type="InterPro" id="IPR012373">
    <property type="entry name" value="Ferrdict_sens_TM"/>
</dbReference>
<keyword evidence="1" id="KW-0472">Membrane</keyword>
<dbReference type="InterPro" id="IPR006860">
    <property type="entry name" value="FecR"/>
</dbReference>
<dbReference type="InterPro" id="IPR049034">
    <property type="entry name" value="T3S_SPI-1_N0"/>
</dbReference>
<dbReference type="PIRSF" id="PIRSF018266">
    <property type="entry name" value="FecR"/>
    <property type="match status" value="1"/>
</dbReference>
<evidence type="ECO:0000313" key="5">
    <source>
        <dbReference type="EMBL" id="NYD90050.1"/>
    </source>
</evidence>
<dbReference type="EMBL" id="JACCBY010000002">
    <property type="protein sequence ID" value="NYD90050.1"/>
    <property type="molecule type" value="Genomic_DNA"/>
</dbReference>
<evidence type="ECO:0000256" key="1">
    <source>
        <dbReference type="SAM" id="Phobius"/>
    </source>
</evidence>
<sequence>MTRQTPRDAALDDAAAHWVVRVDAGPLSRRETRALAAWLAADPAHAAAYYRFAAVLLPERARQVPPRRSRRNARAAPWRPRRLALVASAAAAALAVLIPAGDMLRLRMQADAITATGERRVIRLPDGSRAWLSPQTALAWQMHADRRDIRLLRGTAEFAVRRDPARPFAVESGAGRAIARGTAFIVRRGTAATEVDVLQHRVELRTGRGGTLLREGWRGRYAADGTLAPDERFDRDAAAALLRGRLIADDQPLGSVIEALRPYLHGRILLSPAAAARRVNGVYDLDHPQAALALLTGSLSLHRLDLGAVTIVYAD</sequence>
<feature type="domain" description="SPI-1 type 3 secretion system secretin N0" evidence="4">
    <location>
        <begin position="247"/>
        <end position="313"/>
    </location>
</feature>
<dbReference type="Gene3D" id="3.55.50.30">
    <property type="match status" value="1"/>
</dbReference>
<proteinExistence type="predicted"/>
<dbReference type="GO" id="GO:0016989">
    <property type="term" value="F:sigma factor antagonist activity"/>
    <property type="evidence" value="ECO:0007669"/>
    <property type="project" value="TreeGrafter"/>
</dbReference>
<name>A0A7Y9K361_9SPHN</name>
<dbReference type="Proteomes" id="UP000517753">
    <property type="component" value="Unassembled WGS sequence"/>
</dbReference>
<dbReference type="Pfam" id="PF21304">
    <property type="entry name" value="T3S_SPI-1_N0"/>
    <property type="match status" value="1"/>
</dbReference>
<dbReference type="Gene3D" id="2.60.120.1440">
    <property type="match status" value="1"/>
</dbReference>
<evidence type="ECO:0000313" key="6">
    <source>
        <dbReference type="Proteomes" id="UP000517753"/>
    </source>
</evidence>
<dbReference type="AlphaFoldDB" id="A0A7Y9K361"/>
<dbReference type="Pfam" id="PF04773">
    <property type="entry name" value="FecR"/>
    <property type="match status" value="1"/>
</dbReference>
<protein>
    <submittedName>
        <fullName evidence="5">Transmembrane sensor</fullName>
    </submittedName>
</protein>
<organism evidence="5 6">
    <name type="scientific">Sphingomonas melonis</name>
    <dbReference type="NCBI Taxonomy" id="152682"/>
    <lineage>
        <taxon>Bacteria</taxon>
        <taxon>Pseudomonadati</taxon>
        <taxon>Pseudomonadota</taxon>
        <taxon>Alphaproteobacteria</taxon>
        <taxon>Sphingomonadales</taxon>
        <taxon>Sphingomonadaceae</taxon>
        <taxon>Sphingomonas</taxon>
    </lineage>
</organism>
<reference evidence="5 6" key="1">
    <citation type="submission" date="2020-08" db="EMBL/GenBank/DDBJ databases">
        <title>The Agave Microbiome: Exploring the role of microbial communities in plant adaptations to desert environments.</title>
        <authorList>
            <person name="Partida-Martinez L.P."/>
        </authorList>
    </citation>
    <scope>NUCLEOTIDE SEQUENCE [LARGE SCALE GENOMIC DNA]</scope>
    <source>
        <strain evidence="5 6">AS2.3</strain>
    </source>
</reference>
<comment type="caution">
    <text evidence="5">The sequence shown here is derived from an EMBL/GenBank/DDBJ whole genome shotgun (WGS) entry which is preliminary data.</text>
</comment>
<dbReference type="RefSeq" id="WP_179508518.1">
    <property type="nucleotide sequence ID" value="NZ_JACCBY010000002.1"/>
</dbReference>
<feature type="transmembrane region" description="Helical" evidence="1">
    <location>
        <begin position="83"/>
        <end position="101"/>
    </location>
</feature>
<feature type="domain" description="FecR N-terminal" evidence="3">
    <location>
        <begin position="13"/>
        <end position="54"/>
    </location>
</feature>
<dbReference type="PANTHER" id="PTHR30273">
    <property type="entry name" value="PERIPLASMIC SIGNAL SENSOR AND SIGMA FACTOR ACTIVATOR FECR-RELATED"/>
    <property type="match status" value="1"/>
</dbReference>
<evidence type="ECO:0000259" key="4">
    <source>
        <dbReference type="Pfam" id="PF21304"/>
    </source>
</evidence>
<accession>A0A7Y9K361</accession>
<evidence type="ECO:0000259" key="2">
    <source>
        <dbReference type="Pfam" id="PF04773"/>
    </source>
</evidence>
<gene>
    <name evidence="5" type="ORF">HD841_001830</name>
</gene>
<evidence type="ECO:0000259" key="3">
    <source>
        <dbReference type="Pfam" id="PF16220"/>
    </source>
</evidence>
<keyword evidence="6" id="KW-1185">Reference proteome</keyword>